<evidence type="ECO:0000256" key="3">
    <source>
        <dbReference type="SAM" id="Phobius"/>
    </source>
</evidence>
<evidence type="ECO:0008006" key="6">
    <source>
        <dbReference type="Google" id="ProtNLM"/>
    </source>
</evidence>
<dbReference type="STRING" id="1223545.GS4_11_00430"/>
<proteinExistence type="predicted"/>
<keyword evidence="2 3" id="KW-0472">Membrane</keyword>
<name>M0QGM2_9ACTN</name>
<organism evidence="4 5">
    <name type="scientific">Gordonia soli NBRC 108243</name>
    <dbReference type="NCBI Taxonomy" id="1223545"/>
    <lineage>
        <taxon>Bacteria</taxon>
        <taxon>Bacillati</taxon>
        <taxon>Actinomycetota</taxon>
        <taxon>Actinomycetes</taxon>
        <taxon>Mycobacteriales</taxon>
        <taxon>Gordoniaceae</taxon>
        <taxon>Gordonia</taxon>
    </lineage>
</organism>
<evidence type="ECO:0000256" key="1">
    <source>
        <dbReference type="ARBA" id="ARBA00004370"/>
    </source>
</evidence>
<evidence type="ECO:0000256" key="2">
    <source>
        <dbReference type="ARBA" id="ARBA00023136"/>
    </source>
</evidence>
<dbReference type="PANTHER" id="PTHR37042">
    <property type="entry name" value="OUTER MEMBRANE PROTEIN RV1973"/>
    <property type="match status" value="1"/>
</dbReference>
<reference evidence="4 5" key="1">
    <citation type="submission" date="2013-01" db="EMBL/GenBank/DDBJ databases">
        <title>Whole genome shotgun sequence of Gordonia soli NBRC 108243.</title>
        <authorList>
            <person name="Isaki-Nakamura S."/>
            <person name="Hosoyama A."/>
            <person name="Tsuchikane K."/>
            <person name="Ando Y."/>
            <person name="Baba S."/>
            <person name="Ohji S."/>
            <person name="Hamada M."/>
            <person name="Tamura T."/>
            <person name="Yamazoe A."/>
            <person name="Yamazaki S."/>
            <person name="Fujita N."/>
        </authorList>
    </citation>
    <scope>NUCLEOTIDE SEQUENCE [LARGE SCALE GENOMIC DNA]</scope>
    <source>
        <strain evidence="4 5">NBRC 108243</strain>
    </source>
</reference>
<dbReference type="Proteomes" id="UP000011666">
    <property type="component" value="Unassembled WGS sequence"/>
</dbReference>
<dbReference type="EMBL" id="BANX01000011">
    <property type="protein sequence ID" value="GAC67775.1"/>
    <property type="molecule type" value="Genomic_DNA"/>
</dbReference>
<comment type="subcellular location">
    <subcellularLocation>
        <location evidence="1">Membrane</location>
    </subcellularLocation>
</comment>
<dbReference type="RefSeq" id="WP_007619299.1">
    <property type="nucleotide sequence ID" value="NZ_BANX01000011.1"/>
</dbReference>
<evidence type="ECO:0000313" key="5">
    <source>
        <dbReference type="Proteomes" id="UP000011666"/>
    </source>
</evidence>
<dbReference type="AlphaFoldDB" id="M0QGM2"/>
<gene>
    <name evidence="4" type="ORF">GS4_11_00430</name>
</gene>
<keyword evidence="5" id="KW-1185">Reference proteome</keyword>
<evidence type="ECO:0000313" key="4">
    <source>
        <dbReference type="EMBL" id="GAC67775.1"/>
    </source>
</evidence>
<dbReference type="eggNOG" id="ENOG5031VUN">
    <property type="taxonomic scope" value="Bacteria"/>
</dbReference>
<keyword evidence="3" id="KW-0812">Transmembrane</keyword>
<feature type="transmembrane region" description="Helical" evidence="3">
    <location>
        <begin position="25"/>
        <end position="47"/>
    </location>
</feature>
<keyword evidence="3" id="KW-1133">Transmembrane helix</keyword>
<sequence>MNPLRGRRNGVRDGVGRWSTTRRRVWAAGLCVIVVALVVAVVAALGADRARPRPDDDTRRAILAAADASVTALMTFGPAEPPMQRQATARLLTGRLASDFATQGPDVVLPGAVAARASMTVTIVASGVGGFESARALVLVTADQQVRVPRPGVAVSESVERTPVARWATMSKVDGNWRLSDLSPVGDATR</sequence>
<dbReference type="PANTHER" id="PTHR37042:SF4">
    <property type="entry name" value="OUTER MEMBRANE PROTEIN RV1973"/>
    <property type="match status" value="1"/>
</dbReference>
<protein>
    <recommendedName>
        <fullName evidence="6">Mce-associated membrane protein</fullName>
    </recommendedName>
</protein>
<dbReference type="GO" id="GO:0016020">
    <property type="term" value="C:membrane"/>
    <property type="evidence" value="ECO:0007669"/>
    <property type="project" value="UniProtKB-SubCell"/>
</dbReference>
<accession>M0QGM2</accession>
<comment type="caution">
    <text evidence="4">The sequence shown here is derived from an EMBL/GenBank/DDBJ whole genome shotgun (WGS) entry which is preliminary data.</text>
</comment>